<keyword evidence="2" id="KW-1185">Reference proteome</keyword>
<protein>
    <recommendedName>
        <fullName evidence="3">Transposase</fullName>
    </recommendedName>
</protein>
<evidence type="ECO:0000313" key="2">
    <source>
        <dbReference type="Proteomes" id="UP001595075"/>
    </source>
</evidence>
<comment type="caution">
    <text evidence="1">The sequence shown here is derived from an EMBL/GenBank/DDBJ whole genome shotgun (WGS) entry which is preliminary data.</text>
</comment>
<name>A0ABR4CB03_9HELO</name>
<evidence type="ECO:0000313" key="1">
    <source>
        <dbReference type="EMBL" id="KAL2066636.1"/>
    </source>
</evidence>
<sequence length="128" mass="14539">MGPKNHGKRLSIIYDPFREALSKEVITKDQEKIDYEKVPVKGSENPICIYLDIGEGQTKTKSLLARVDIGQLGWQEWLHRHLGHTQEIWVKGRVPPPSVRERVSWPRTGPSGCGLEPPHLRHYPASAL</sequence>
<dbReference type="EMBL" id="JAZHXI010000011">
    <property type="protein sequence ID" value="KAL2066636.1"/>
    <property type="molecule type" value="Genomic_DNA"/>
</dbReference>
<reference evidence="1 2" key="1">
    <citation type="journal article" date="2024" name="Commun. Biol.">
        <title>Comparative genomic analysis of thermophilic fungi reveals convergent evolutionary adaptations and gene losses.</title>
        <authorList>
            <person name="Steindorff A.S."/>
            <person name="Aguilar-Pontes M.V."/>
            <person name="Robinson A.J."/>
            <person name="Andreopoulos B."/>
            <person name="LaButti K."/>
            <person name="Kuo A."/>
            <person name="Mondo S."/>
            <person name="Riley R."/>
            <person name="Otillar R."/>
            <person name="Haridas S."/>
            <person name="Lipzen A."/>
            <person name="Grimwood J."/>
            <person name="Schmutz J."/>
            <person name="Clum A."/>
            <person name="Reid I.D."/>
            <person name="Moisan M.C."/>
            <person name="Butler G."/>
            <person name="Nguyen T.T.M."/>
            <person name="Dewar K."/>
            <person name="Conant G."/>
            <person name="Drula E."/>
            <person name="Henrissat B."/>
            <person name="Hansel C."/>
            <person name="Singer S."/>
            <person name="Hutchinson M.I."/>
            <person name="de Vries R.P."/>
            <person name="Natvig D.O."/>
            <person name="Powell A.J."/>
            <person name="Tsang A."/>
            <person name="Grigoriev I.V."/>
        </authorList>
    </citation>
    <scope>NUCLEOTIDE SEQUENCE [LARGE SCALE GENOMIC DNA]</scope>
    <source>
        <strain evidence="1 2">CBS 494.80</strain>
    </source>
</reference>
<gene>
    <name evidence="1" type="ORF">VTL71DRAFT_2707</name>
</gene>
<proteinExistence type="predicted"/>
<accession>A0ABR4CB03</accession>
<dbReference type="Proteomes" id="UP001595075">
    <property type="component" value="Unassembled WGS sequence"/>
</dbReference>
<organism evidence="1 2">
    <name type="scientific">Oculimacula yallundae</name>
    <dbReference type="NCBI Taxonomy" id="86028"/>
    <lineage>
        <taxon>Eukaryota</taxon>
        <taxon>Fungi</taxon>
        <taxon>Dikarya</taxon>
        <taxon>Ascomycota</taxon>
        <taxon>Pezizomycotina</taxon>
        <taxon>Leotiomycetes</taxon>
        <taxon>Helotiales</taxon>
        <taxon>Ploettnerulaceae</taxon>
        <taxon>Oculimacula</taxon>
    </lineage>
</organism>
<evidence type="ECO:0008006" key="3">
    <source>
        <dbReference type="Google" id="ProtNLM"/>
    </source>
</evidence>